<dbReference type="SUPFAM" id="SSF47459">
    <property type="entry name" value="HLH, helix-loop-helix DNA-binding domain"/>
    <property type="match status" value="1"/>
</dbReference>
<evidence type="ECO:0000313" key="1">
    <source>
        <dbReference type="EMBL" id="CRL19815.1"/>
    </source>
</evidence>
<dbReference type="InterPro" id="IPR036638">
    <property type="entry name" value="HLH_DNA-bd_sf"/>
</dbReference>
<dbReference type="EMBL" id="HG793136">
    <property type="protein sequence ID" value="CRL19815.1"/>
    <property type="molecule type" value="Genomic_DNA"/>
</dbReference>
<accession>A0A0G4P0H3</accession>
<reference evidence="1 2" key="1">
    <citation type="journal article" date="2014" name="Nat. Commun.">
        <title>Multiple recent horizontal transfers of a large genomic region in cheese making fungi.</title>
        <authorList>
            <person name="Cheeseman K."/>
            <person name="Ropars J."/>
            <person name="Renault P."/>
            <person name="Dupont J."/>
            <person name="Gouzy J."/>
            <person name="Branca A."/>
            <person name="Abraham A.L."/>
            <person name="Ceppi M."/>
            <person name="Conseiller E."/>
            <person name="Debuchy R."/>
            <person name="Malagnac F."/>
            <person name="Goarin A."/>
            <person name="Silar P."/>
            <person name="Lacoste S."/>
            <person name="Sallet E."/>
            <person name="Bensimon A."/>
            <person name="Giraud T."/>
            <person name="Brygoo Y."/>
        </authorList>
    </citation>
    <scope>NUCLEOTIDE SEQUENCE [LARGE SCALE GENOMIC DNA]</scope>
    <source>
        <strain evidence="2">FM 013</strain>
    </source>
</reference>
<dbReference type="GO" id="GO:0046983">
    <property type="term" value="F:protein dimerization activity"/>
    <property type="evidence" value="ECO:0007669"/>
    <property type="project" value="InterPro"/>
</dbReference>
<protein>
    <submittedName>
        <fullName evidence="1">Helix-loop-helix DNA-binding</fullName>
    </submittedName>
</protein>
<keyword evidence="1" id="KW-0238">DNA-binding</keyword>
<organism evidence="1 2">
    <name type="scientific">Penicillium camemberti (strain FM 013)</name>
    <dbReference type="NCBI Taxonomy" id="1429867"/>
    <lineage>
        <taxon>Eukaryota</taxon>
        <taxon>Fungi</taxon>
        <taxon>Dikarya</taxon>
        <taxon>Ascomycota</taxon>
        <taxon>Pezizomycotina</taxon>
        <taxon>Eurotiomycetes</taxon>
        <taxon>Eurotiomycetidae</taxon>
        <taxon>Eurotiales</taxon>
        <taxon>Aspergillaceae</taxon>
        <taxon>Penicillium</taxon>
    </lineage>
</organism>
<dbReference type="Gene3D" id="4.10.280.10">
    <property type="entry name" value="Helix-loop-helix DNA-binding domain"/>
    <property type="match status" value="1"/>
</dbReference>
<dbReference type="AlphaFoldDB" id="A0A0G4P0H3"/>
<evidence type="ECO:0000313" key="2">
    <source>
        <dbReference type="Proteomes" id="UP000053732"/>
    </source>
</evidence>
<keyword evidence="2" id="KW-1185">Reference proteome</keyword>
<name>A0A0G4P0H3_PENC3</name>
<gene>
    <name evidence="1" type="ORF">PCAMFM013_S003g000606</name>
</gene>
<dbReference type="GO" id="GO:0003677">
    <property type="term" value="F:DNA binding"/>
    <property type="evidence" value="ECO:0007669"/>
    <property type="project" value="UniProtKB-KW"/>
</dbReference>
<dbReference type="Proteomes" id="UP000053732">
    <property type="component" value="Unassembled WGS sequence"/>
</dbReference>
<proteinExistence type="predicted"/>
<sequence length="156" mass="17315">MAHVHANAQPTRADVGKMRLSYPLNRKRQLVEIRPKGGSLLIMTNPNSTENRRRQHADAQKCQRDRMKAALGQIERIMRIGGTGNEGTSGTKANVLTRNLLGQAELLETAVEYIQHLQKQVEELRELGHGGHATPDVDVERCAGCQNQNRGSMSII</sequence>